<dbReference type="KEGG" id="dan:6506321"/>
<dbReference type="AlphaFoldDB" id="B3M746"/>
<dbReference type="OrthoDB" id="7872732at2759"/>
<name>B3M746_DROAN</name>
<keyword evidence="4" id="KW-1185">Reference proteome</keyword>
<dbReference type="CTD" id="39637"/>
<evidence type="ECO:0000256" key="2">
    <source>
        <dbReference type="SAM" id="SignalP"/>
    </source>
</evidence>
<evidence type="ECO:0000313" key="3">
    <source>
        <dbReference type="EMBL" id="EDV40911.1"/>
    </source>
</evidence>
<dbReference type="STRING" id="7217.B3M746"/>
<evidence type="ECO:0000313" key="4">
    <source>
        <dbReference type="Proteomes" id="UP000007801"/>
    </source>
</evidence>
<dbReference type="Proteomes" id="UP000007801">
    <property type="component" value="Unassembled WGS sequence"/>
</dbReference>
<feature type="signal peptide" evidence="2">
    <location>
        <begin position="1"/>
        <end position="20"/>
    </location>
</feature>
<dbReference type="HOGENOM" id="CLU_1225957_0_0_1"/>
<proteinExistence type="predicted"/>
<reference evidence="3 4" key="1">
    <citation type="journal article" date="2007" name="Nature">
        <title>Evolution of genes and genomes on the Drosophila phylogeny.</title>
        <authorList>
            <consortium name="Drosophila 12 Genomes Consortium"/>
            <person name="Clark A.G."/>
            <person name="Eisen M.B."/>
            <person name="Smith D.R."/>
            <person name="Bergman C.M."/>
            <person name="Oliver B."/>
            <person name="Markow T.A."/>
            <person name="Kaufman T.C."/>
            <person name="Kellis M."/>
            <person name="Gelbart W."/>
            <person name="Iyer V.N."/>
            <person name="Pollard D.A."/>
            <person name="Sackton T.B."/>
            <person name="Larracuente A.M."/>
            <person name="Singh N.D."/>
            <person name="Abad J.P."/>
            <person name="Abt D.N."/>
            <person name="Adryan B."/>
            <person name="Aguade M."/>
            <person name="Akashi H."/>
            <person name="Anderson W.W."/>
            <person name="Aquadro C.F."/>
            <person name="Ardell D.H."/>
            <person name="Arguello R."/>
            <person name="Artieri C.G."/>
            <person name="Barbash D.A."/>
            <person name="Barker D."/>
            <person name="Barsanti P."/>
            <person name="Batterham P."/>
            <person name="Batzoglou S."/>
            <person name="Begun D."/>
            <person name="Bhutkar A."/>
            <person name="Blanco E."/>
            <person name="Bosak S.A."/>
            <person name="Bradley R.K."/>
            <person name="Brand A.D."/>
            <person name="Brent M.R."/>
            <person name="Brooks A.N."/>
            <person name="Brown R.H."/>
            <person name="Butlin R.K."/>
            <person name="Caggese C."/>
            <person name="Calvi B.R."/>
            <person name="Bernardo de Carvalho A."/>
            <person name="Caspi A."/>
            <person name="Castrezana S."/>
            <person name="Celniker S.E."/>
            <person name="Chang J.L."/>
            <person name="Chapple C."/>
            <person name="Chatterji S."/>
            <person name="Chinwalla A."/>
            <person name="Civetta A."/>
            <person name="Clifton S.W."/>
            <person name="Comeron J.M."/>
            <person name="Costello J.C."/>
            <person name="Coyne J.A."/>
            <person name="Daub J."/>
            <person name="David R.G."/>
            <person name="Delcher A.L."/>
            <person name="Delehaunty K."/>
            <person name="Do C.B."/>
            <person name="Ebling H."/>
            <person name="Edwards K."/>
            <person name="Eickbush T."/>
            <person name="Evans J.D."/>
            <person name="Filipski A."/>
            <person name="Findeiss S."/>
            <person name="Freyhult E."/>
            <person name="Fulton L."/>
            <person name="Fulton R."/>
            <person name="Garcia A.C."/>
            <person name="Gardiner A."/>
            <person name="Garfield D.A."/>
            <person name="Garvin B.E."/>
            <person name="Gibson G."/>
            <person name="Gilbert D."/>
            <person name="Gnerre S."/>
            <person name="Godfrey J."/>
            <person name="Good R."/>
            <person name="Gotea V."/>
            <person name="Gravely B."/>
            <person name="Greenberg A.J."/>
            <person name="Griffiths-Jones S."/>
            <person name="Gross S."/>
            <person name="Guigo R."/>
            <person name="Gustafson E.A."/>
            <person name="Haerty W."/>
            <person name="Hahn M.W."/>
            <person name="Halligan D.L."/>
            <person name="Halpern A.L."/>
            <person name="Halter G.M."/>
            <person name="Han M.V."/>
            <person name="Heger A."/>
            <person name="Hillier L."/>
            <person name="Hinrichs A.S."/>
            <person name="Holmes I."/>
            <person name="Hoskins R.A."/>
            <person name="Hubisz M.J."/>
            <person name="Hultmark D."/>
            <person name="Huntley M.A."/>
            <person name="Jaffe D.B."/>
            <person name="Jagadeeshan S."/>
            <person name="Jeck W.R."/>
            <person name="Johnson J."/>
            <person name="Jones C.D."/>
            <person name="Jordan W.C."/>
            <person name="Karpen G.H."/>
            <person name="Kataoka E."/>
            <person name="Keightley P.D."/>
            <person name="Kheradpour P."/>
            <person name="Kirkness E.F."/>
            <person name="Koerich L.B."/>
            <person name="Kristiansen K."/>
            <person name="Kudrna D."/>
            <person name="Kulathinal R.J."/>
            <person name="Kumar S."/>
            <person name="Kwok R."/>
            <person name="Lander E."/>
            <person name="Langley C.H."/>
            <person name="Lapoint R."/>
            <person name="Lazzaro B.P."/>
            <person name="Lee S.J."/>
            <person name="Levesque L."/>
            <person name="Li R."/>
            <person name="Lin C.F."/>
            <person name="Lin M.F."/>
            <person name="Lindblad-Toh K."/>
            <person name="Llopart A."/>
            <person name="Long M."/>
            <person name="Low L."/>
            <person name="Lozovsky E."/>
            <person name="Lu J."/>
            <person name="Luo M."/>
            <person name="Machado C.A."/>
            <person name="Makalowski W."/>
            <person name="Marzo M."/>
            <person name="Matsuda M."/>
            <person name="Matzkin L."/>
            <person name="McAllister B."/>
            <person name="McBride C.S."/>
            <person name="McKernan B."/>
            <person name="McKernan K."/>
            <person name="Mendez-Lago M."/>
            <person name="Minx P."/>
            <person name="Mollenhauer M.U."/>
            <person name="Montooth K."/>
            <person name="Mount S.M."/>
            <person name="Mu X."/>
            <person name="Myers E."/>
            <person name="Negre B."/>
            <person name="Newfeld S."/>
            <person name="Nielsen R."/>
            <person name="Noor M.A."/>
            <person name="O'Grady P."/>
            <person name="Pachter L."/>
            <person name="Papaceit M."/>
            <person name="Parisi M.J."/>
            <person name="Parisi M."/>
            <person name="Parts L."/>
            <person name="Pedersen J.S."/>
            <person name="Pesole G."/>
            <person name="Phillippy A.M."/>
            <person name="Ponting C.P."/>
            <person name="Pop M."/>
            <person name="Porcelli D."/>
            <person name="Powell J.R."/>
            <person name="Prohaska S."/>
            <person name="Pruitt K."/>
            <person name="Puig M."/>
            <person name="Quesneville H."/>
            <person name="Ram K.R."/>
            <person name="Rand D."/>
            <person name="Rasmussen M.D."/>
            <person name="Reed L.K."/>
            <person name="Reenan R."/>
            <person name="Reily A."/>
            <person name="Remington K.A."/>
            <person name="Rieger T.T."/>
            <person name="Ritchie M.G."/>
            <person name="Robin C."/>
            <person name="Rogers Y.H."/>
            <person name="Rohde C."/>
            <person name="Rozas J."/>
            <person name="Rubenfield M.J."/>
            <person name="Ruiz A."/>
            <person name="Russo S."/>
            <person name="Salzberg S.L."/>
            <person name="Sanchez-Gracia A."/>
            <person name="Saranga D.J."/>
            <person name="Sato H."/>
            <person name="Schaeffer S.W."/>
            <person name="Schatz M.C."/>
            <person name="Schlenke T."/>
            <person name="Schwartz R."/>
            <person name="Segarra C."/>
            <person name="Singh R.S."/>
            <person name="Sirot L."/>
            <person name="Sirota M."/>
            <person name="Sisneros N.B."/>
            <person name="Smith C.D."/>
            <person name="Smith T.F."/>
            <person name="Spieth J."/>
            <person name="Stage D.E."/>
            <person name="Stark A."/>
            <person name="Stephan W."/>
            <person name="Strausberg R.L."/>
            <person name="Strempel S."/>
            <person name="Sturgill D."/>
            <person name="Sutton G."/>
            <person name="Sutton G.G."/>
            <person name="Tao W."/>
            <person name="Teichmann S."/>
            <person name="Tobari Y.N."/>
            <person name="Tomimura Y."/>
            <person name="Tsolas J.M."/>
            <person name="Valente V.L."/>
            <person name="Venter E."/>
            <person name="Venter J.C."/>
            <person name="Vicario S."/>
            <person name="Vieira F.G."/>
            <person name="Vilella A.J."/>
            <person name="Villasante A."/>
            <person name="Walenz B."/>
            <person name="Wang J."/>
            <person name="Wasserman M."/>
            <person name="Watts T."/>
            <person name="Wilson D."/>
            <person name="Wilson R.K."/>
            <person name="Wing R.A."/>
            <person name="Wolfner M.F."/>
            <person name="Wong A."/>
            <person name="Wong G.K."/>
            <person name="Wu C.I."/>
            <person name="Wu G."/>
            <person name="Yamamoto D."/>
            <person name="Yang H.P."/>
            <person name="Yang S.P."/>
            <person name="Yorke J.A."/>
            <person name="Yoshida K."/>
            <person name="Zdobnov E."/>
            <person name="Zhang P."/>
            <person name="Zhang Y."/>
            <person name="Zimin A.V."/>
            <person name="Baldwin J."/>
            <person name="Abdouelleil A."/>
            <person name="Abdulkadir J."/>
            <person name="Abebe A."/>
            <person name="Abera B."/>
            <person name="Abreu J."/>
            <person name="Acer S.C."/>
            <person name="Aftuck L."/>
            <person name="Alexander A."/>
            <person name="An P."/>
            <person name="Anderson E."/>
            <person name="Anderson S."/>
            <person name="Arachi H."/>
            <person name="Azer M."/>
            <person name="Bachantsang P."/>
            <person name="Barry A."/>
            <person name="Bayul T."/>
            <person name="Berlin A."/>
            <person name="Bessette D."/>
            <person name="Bloom T."/>
            <person name="Blye J."/>
            <person name="Boguslavskiy L."/>
            <person name="Bonnet C."/>
            <person name="Boukhgalter B."/>
            <person name="Bourzgui I."/>
            <person name="Brown A."/>
            <person name="Cahill P."/>
            <person name="Channer S."/>
            <person name="Cheshatsang Y."/>
            <person name="Chuda L."/>
            <person name="Citroen M."/>
            <person name="Collymore A."/>
            <person name="Cooke P."/>
            <person name="Costello M."/>
            <person name="D'Aco K."/>
            <person name="Daza R."/>
            <person name="De Haan G."/>
            <person name="DeGray S."/>
            <person name="DeMaso C."/>
            <person name="Dhargay N."/>
            <person name="Dooley K."/>
            <person name="Dooley E."/>
            <person name="Doricent M."/>
            <person name="Dorje P."/>
            <person name="Dorjee K."/>
            <person name="Dupes A."/>
            <person name="Elong R."/>
            <person name="Falk J."/>
            <person name="Farina A."/>
            <person name="Faro S."/>
            <person name="Ferguson D."/>
            <person name="Fisher S."/>
            <person name="Foley C.D."/>
            <person name="Franke A."/>
            <person name="Friedrich D."/>
            <person name="Gadbois L."/>
            <person name="Gearin G."/>
            <person name="Gearin C.R."/>
            <person name="Giannoukos G."/>
            <person name="Goode T."/>
            <person name="Graham J."/>
            <person name="Grandbois E."/>
            <person name="Grewal S."/>
            <person name="Gyaltsen K."/>
            <person name="Hafez N."/>
            <person name="Hagos B."/>
            <person name="Hall J."/>
            <person name="Henson C."/>
            <person name="Hollinger A."/>
            <person name="Honan T."/>
            <person name="Huard M.D."/>
            <person name="Hughes L."/>
            <person name="Hurhula B."/>
            <person name="Husby M.E."/>
            <person name="Kamat A."/>
            <person name="Kanga B."/>
            <person name="Kashin S."/>
            <person name="Khazanovich D."/>
            <person name="Kisner P."/>
            <person name="Lance K."/>
            <person name="Lara M."/>
            <person name="Lee W."/>
            <person name="Lennon N."/>
            <person name="Letendre F."/>
            <person name="LeVine R."/>
            <person name="Lipovsky A."/>
            <person name="Liu X."/>
            <person name="Liu J."/>
            <person name="Liu S."/>
            <person name="Lokyitsang T."/>
            <person name="Lokyitsang Y."/>
            <person name="Lubonja R."/>
            <person name="Lui A."/>
            <person name="MacDonald P."/>
            <person name="Magnisalis V."/>
            <person name="Maru K."/>
            <person name="Matthews C."/>
            <person name="McCusker W."/>
            <person name="McDonough S."/>
            <person name="Mehta T."/>
            <person name="Meldrim J."/>
            <person name="Meneus L."/>
            <person name="Mihai O."/>
            <person name="Mihalev A."/>
            <person name="Mihova T."/>
            <person name="Mittelman R."/>
            <person name="Mlenga V."/>
            <person name="Montmayeur A."/>
            <person name="Mulrain L."/>
            <person name="Navidi A."/>
            <person name="Naylor J."/>
            <person name="Negash T."/>
            <person name="Nguyen T."/>
            <person name="Nguyen N."/>
            <person name="Nicol R."/>
            <person name="Norbu C."/>
            <person name="Norbu N."/>
            <person name="Novod N."/>
            <person name="O'Neill B."/>
            <person name="Osman S."/>
            <person name="Markiewicz E."/>
            <person name="Oyono O.L."/>
            <person name="Patti C."/>
            <person name="Phunkhang P."/>
            <person name="Pierre F."/>
            <person name="Priest M."/>
            <person name="Raghuraman S."/>
            <person name="Rege F."/>
            <person name="Reyes R."/>
            <person name="Rise C."/>
            <person name="Rogov P."/>
            <person name="Ross K."/>
            <person name="Ryan E."/>
            <person name="Settipalli S."/>
            <person name="Shea T."/>
            <person name="Sherpa N."/>
            <person name="Shi L."/>
            <person name="Shih D."/>
            <person name="Sparrow T."/>
            <person name="Spaulding J."/>
            <person name="Stalker J."/>
            <person name="Stange-Thomann N."/>
            <person name="Stavropoulos S."/>
            <person name="Stone C."/>
            <person name="Strader C."/>
            <person name="Tesfaye S."/>
            <person name="Thomson T."/>
            <person name="Thoulutsang Y."/>
            <person name="Thoulutsang D."/>
            <person name="Topham K."/>
            <person name="Topping I."/>
            <person name="Tsamla T."/>
            <person name="Vassiliev H."/>
            <person name="Vo A."/>
            <person name="Wangchuk T."/>
            <person name="Wangdi T."/>
            <person name="Weiand M."/>
            <person name="Wilkinson J."/>
            <person name="Wilson A."/>
            <person name="Yadav S."/>
            <person name="Young G."/>
            <person name="Yu Q."/>
            <person name="Zembek L."/>
            <person name="Zhong D."/>
            <person name="Zimmer A."/>
            <person name="Zwirko Z."/>
            <person name="Jaffe D.B."/>
            <person name="Alvarez P."/>
            <person name="Brockman W."/>
            <person name="Butler J."/>
            <person name="Chin C."/>
            <person name="Gnerre S."/>
            <person name="Grabherr M."/>
            <person name="Kleber M."/>
            <person name="Mauceli E."/>
            <person name="MacCallum I."/>
        </authorList>
    </citation>
    <scope>NUCLEOTIDE SEQUENCE [LARGE SCALE GENOMIC DNA]</scope>
    <source>
        <strain evidence="4">Tucson 14024-0371.13</strain>
    </source>
</reference>
<protein>
    <submittedName>
        <fullName evidence="3">Uncharacterized protein</fullName>
    </submittedName>
</protein>
<keyword evidence="2" id="KW-0732">Signal</keyword>
<dbReference type="eggNOG" id="ENOG502T957">
    <property type="taxonomic scope" value="Eukaryota"/>
</dbReference>
<accession>B3M746</accession>
<dbReference type="InParanoid" id="B3M746"/>
<dbReference type="PhylomeDB" id="B3M746"/>
<feature type="compositionally biased region" description="Basic and acidic residues" evidence="1">
    <location>
        <begin position="120"/>
        <end position="129"/>
    </location>
</feature>
<dbReference type="OMA" id="GGYWRMV"/>
<dbReference type="EMBL" id="CH902618">
    <property type="protein sequence ID" value="EDV40911.1"/>
    <property type="molecule type" value="Genomic_DNA"/>
</dbReference>
<organism evidence="3 4">
    <name type="scientific">Drosophila ananassae</name>
    <name type="common">Fruit fly</name>
    <dbReference type="NCBI Taxonomy" id="7217"/>
    <lineage>
        <taxon>Eukaryota</taxon>
        <taxon>Metazoa</taxon>
        <taxon>Ecdysozoa</taxon>
        <taxon>Arthropoda</taxon>
        <taxon>Hexapoda</taxon>
        <taxon>Insecta</taxon>
        <taxon>Pterygota</taxon>
        <taxon>Neoptera</taxon>
        <taxon>Endopterygota</taxon>
        <taxon>Diptera</taxon>
        <taxon>Brachycera</taxon>
        <taxon>Muscomorpha</taxon>
        <taxon>Ephydroidea</taxon>
        <taxon>Drosophilidae</taxon>
        <taxon>Drosophila</taxon>
        <taxon>Sophophora</taxon>
    </lineage>
</organism>
<evidence type="ECO:0000256" key="1">
    <source>
        <dbReference type="SAM" id="MobiDB-lite"/>
    </source>
</evidence>
<feature type="compositionally biased region" description="Acidic residues" evidence="1">
    <location>
        <begin position="164"/>
        <end position="178"/>
    </location>
</feature>
<feature type="chain" id="PRO_5002790202" evidence="2">
    <location>
        <begin position="21"/>
        <end position="200"/>
    </location>
</feature>
<dbReference type="GeneID" id="6506321"/>
<feature type="region of interest" description="Disordered" evidence="1">
    <location>
        <begin position="117"/>
        <end position="179"/>
    </location>
</feature>
<dbReference type="GO" id="GO:0035034">
    <property type="term" value="F:histone acetyltransferase regulator activity"/>
    <property type="evidence" value="ECO:0007669"/>
    <property type="project" value="EnsemblMetazoa"/>
</dbReference>
<dbReference type="GO" id="GO:0006355">
    <property type="term" value="P:regulation of DNA-templated transcription"/>
    <property type="evidence" value="ECO:0007669"/>
    <property type="project" value="EnsemblMetazoa"/>
</dbReference>
<dbReference type="PROSITE" id="PS51257">
    <property type="entry name" value="PROKAR_LIPOPROTEIN"/>
    <property type="match status" value="1"/>
</dbReference>
<feature type="compositionally biased region" description="Acidic residues" evidence="1">
    <location>
        <begin position="130"/>
        <end position="156"/>
    </location>
</feature>
<sequence length="200" mass="22443">MRSLILAVVVLAGVLACTNASPQFNRRDLAFLETLLAEAAKINSTIRFGNNTIIASGIANAVANSNDGTIRPTPPENQWGNNNNNYNYNYRYPYYYGGYWRMVDSANGKIVEDLDISQGESHEESHEMSDPESGEDIWSEEDETEEDDDEEDDEDIHLENANEQGDESQEEADEEEDLLEKAADLELDALEKEINEKATN</sequence>
<gene>
    <name evidence="3" type="primary">Dana\GF23681</name>
    <name evidence="3" type="synonym">dana_GLEANR_8462</name>
    <name evidence="3" type="ORF">GF23681</name>
</gene>